<dbReference type="EMBL" id="VEVO01000002">
    <property type="protein sequence ID" value="KAF0046138.1"/>
    <property type="molecule type" value="Genomic_DNA"/>
</dbReference>
<name>A0A6A4TP22_SCOMX</name>
<organism evidence="2 3">
    <name type="scientific">Scophthalmus maximus</name>
    <name type="common">Turbot</name>
    <name type="synonym">Psetta maxima</name>
    <dbReference type="NCBI Taxonomy" id="52904"/>
    <lineage>
        <taxon>Eukaryota</taxon>
        <taxon>Metazoa</taxon>
        <taxon>Chordata</taxon>
        <taxon>Craniata</taxon>
        <taxon>Vertebrata</taxon>
        <taxon>Euteleostomi</taxon>
        <taxon>Actinopterygii</taxon>
        <taxon>Neopterygii</taxon>
        <taxon>Teleostei</taxon>
        <taxon>Neoteleostei</taxon>
        <taxon>Acanthomorphata</taxon>
        <taxon>Carangaria</taxon>
        <taxon>Pleuronectiformes</taxon>
        <taxon>Pleuronectoidei</taxon>
        <taxon>Scophthalmidae</taxon>
        <taxon>Scophthalmus</taxon>
    </lineage>
</organism>
<evidence type="ECO:0000256" key="1">
    <source>
        <dbReference type="SAM" id="MobiDB-lite"/>
    </source>
</evidence>
<proteinExistence type="predicted"/>
<reference evidence="2 3" key="1">
    <citation type="submission" date="2019-06" db="EMBL/GenBank/DDBJ databases">
        <title>Draft genomes of female and male turbot (Scophthalmus maximus).</title>
        <authorList>
            <person name="Xu H."/>
            <person name="Xu X.-W."/>
            <person name="Shao C."/>
            <person name="Chen S."/>
        </authorList>
    </citation>
    <scope>NUCLEOTIDE SEQUENCE [LARGE SCALE GENOMIC DNA]</scope>
    <source>
        <strain evidence="2">Ysfricsl-2016a</strain>
        <tissue evidence="2">Blood</tissue>
    </source>
</reference>
<dbReference type="Proteomes" id="UP000438429">
    <property type="component" value="Unassembled WGS sequence"/>
</dbReference>
<accession>A0A6A4TP22</accession>
<evidence type="ECO:0000313" key="3">
    <source>
        <dbReference type="Proteomes" id="UP000438429"/>
    </source>
</evidence>
<sequence length="122" mass="12887">MLNEKESEFRAVMLNRSIYIHGCGANKRNASGTLPPRCVFPCSTLPNTAVSVGTGEVGTDEAGGVRRRGGDPGEDEDEEDEEEVTGVTAHSPDSTGVEGVGTVDFQPPPPPVIMLQWDASSD</sequence>
<feature type="region of interest" description="Disordered" evidence="1">
    <location>
        <begin position="49"/>
        <end position="112"/>
    </location>
</feature>
<feature type="compositionally biased region" description="Acidic residues" evidence="1">
    <location>
        <begin position="72"/>
        <end position="84"/>
    </location>
</feature>
<gene>
    <name evidence="2" type="ORF">F2P81_002667</name>
</gene>
<evidence type="ECO:0000313" key="2">
    <source>
        <dbReference type="EMBL" id="KAF0046138.1"/>
    </source>
</evidence>
<comment type="caution">
    <text evidence="2">The sequence shown here is derived from an EMBL/GenBank/DDBJ whole genome shotgun (WGS) entry which is preliminary data.</text>
</comment>
<dbReference type="AlphaFoldDB" id="A0A6A4TP22"/>
<protein>
    <submittedName>
        <fullName evidence="2">Uncharacterized protein</fullName>
    </submittedName>
</protein>